<dbReference type="PRINTS" id="PR00237">
    <property type="entry name" value="GPCRRHODOPSN"/>
</dbReference>
<evidence type="ECO:0000256" key="5">
    <source>
        <dbReference type="ARBA" id="ARBA00023040"/>
    </source>
</evidence>
<dbReference type="PANTHER" id="PTHR24249">
    <property type="entry name" value="HISTAMINE RECEPTOR-RELATED G-PROTEIN COUPLED RECEPTOR"/>
    <property type="match status" value="1"/>
</dbReference>
<dbReference type="PROSITE" id="PS00237">
    <property type="entry name" value="G_PROTEIN_RECEP_F1_1"/>
    <property type="match status" value="1"/>
</dbReference>
<dbReference type="InParanoid" id="A0A673AZ95"/>
<dbReference type="Proteomes" id="UP000472271">
    <property type="component" value="Chromosome 21"/>
</dbReference>
<dbReference type="InterPro" id="IPR050569">
    <property type="entry name" value="TAAR"/>
</dbReference>
<keyword evidence="6 10" id="KW-0472">Membrane</keyword>
<evidence type="ECO:0000256" key="8">
    <source>
        <dbReference type="ARBA" id="ARBA00023224"/>
    </source>
</evidence>
<dbReference type="GO" id="GO:0005886">
    <property type="term" value="C:plasma membrane"/>
    <property type="evidence" value="ECO:0007669"/>
    <property type="project" value="UniProtKB-SubCell"/>
</dbReference>
<evidence type="ECO:0000313" key="13">
    <source>
        <dbReference type="Proteomes" id="UP000472271"/>
    </source>
</evidence>
<dbReference type="Gene3D" id="1.20.1070.10">
    <property type="entry name" value="Rhodopsin 7-helix transmembrane proteins"/>
    <property type="match status" value="1"/>
</dbReference>
<reference evidence="12" key="1">
    <citation type="submission" date="2019-06" db="EMBL/GenBank/DDBJ databases">
        <authorList>
            <consortium name="Wellcome Sanger Institute Data Sharing"/>
        </authorList>
    </citation>
    <scope>NUCLEOTIDE SEQUENCE [LARGE SCALE GENOMIC DNA]</scope>
</reference>
<dbReference type="PANTHER" id="PTHR24249:SF381">
    <property type="entry name" value="TRACE AMINE ASSOCIATED RECEPTOR 19P-RELATED"/>
    <property type="match status" value="1"/>
</dbReference>
<evidence type="ECO:0000256" key="3">
    <source>
        <dbReference type="ARBA" id="ARBA00022692"/>
    </source>
</evidence>
<feature type="transmembrane region" description="Helical" evidence="10">
    <location>
        <begin position="205"/>
        <end position="225"/>
    </location>
</feature>
<comment type="similarity">
    <text evidence="9">Belongs to the G-protein coupled receptor 1 family.</text>
</comment>
<keyword evidence="13" id="KW-1185">Reference proteome</keyword>
<evidence type="ECO:0000256" key="6">
    <source>
        <dbReference type="ARBA" id="ARBA00023136"/>
    </source>
</evidence>
<dbReference type="InterPro" id="IPR017452">
    <property type="entry name" value="GPCR_Rhodpsn_7TM"/>
</dbReference>
<dbReference type="Pfam" id="PF00001">
    <property type="entry name" value="7tm_1"/>
    <property type="match status" value="1"/>
</dbReference>
<reference evidence="12" key="3">
    <citation type="submission" date="2025-09" db="UniProtKB">
        <authorList>
            <consortium name="Ensembl"/>
        </authorList>
    </citation>
    <scope>IDENTIFICATION</scope>
</reference>
<keyword evidence="7 9" id="KW-0675">Receptor</keyword>
<evidence type="ECO:0000256" key="7">
    <source>
        <dbReference type="ARBA" id="ARBA00023170"/>
    </source>
</evidence>
<evidence type="ECO:0000259" key="11">
    <source>
        <dbReference type="PROSITE" id="PS50262"/>
    </source>
</evidence>
<evidence type="ECO:0000256" key="10">
    <source>
        <dbReference type="SAM" id="Phobius"/>
    </source>
</evidence>
<feature type="transmembrane region" description="Helical" evidence="10">
    <location>
        <begin position="12"/>
        <end position="42"/>
    </location>
</feature>
<feature type="transmembrane region" description="Helical" evidence="10">
    <location>
        <begin position="112"/>
        <end position="135"/>
    </location>
</feature>
<evidence type="ECO:0000256" key="2">
    <source>
        <dbReference type="ARBA" id="ARBA00022475"/>
    </source>
</evidence>
<keyword evidence="5 9" id="KW-0297">G-protein coupled receptor</keyword>
<proteinExistence type="inferred from homology"/>
<organism evidence="12 13">
    <name type="scientific">Sphaeramia orbicularis</name>
    <name type="common">orbiculate cardinalfish</name>
    <dbReference type="NCBI Taxonomy" id="375764"/>
    <lineage>
        <taxon>Eukaryota</taxon>
        <taxon>Metazoa</taxon>
        <taxon>Chordata</taxon>
        <taxon>Craniata</taxon>
        <taxon>Vertebrata</taxon>
        <taxon>Euteleostomi</taxon>
        <taxon>Actinopterygii</taxon>
        <taxon>Neopterygii</taxon>
        <taxon>Teleostei</taxon>
        <taxon>Neoteleostei</taxon>
        <taxon>Acanthomorphata</taxon>
        <taxon>Gobiaria</taxon>
        <taxon>Kurtiformes</taxon>
        <taxon>Apogonoidei</taxon>
        <taxon>Apogonidae</taxon>
        <taxon>Apogoninae</taxon>
        <taxon>Sphaeramia</taxon>
    </lineage>
</organism>
<accession>A0A673AZ95</accession>
<feature type="domain" description="G-protein coupled receptors family 1 profile" evidence="11">
    <location>
        <begin position="1"/>
        <end position="218"/>
    </location>
</feature>
<keyword evidence="8 9" id="KW-0807">Transducer</keyword>
<dbReference type="PROSITE" id="PS50262">
    <property type="entry name" value="G_PROTEIN_RECEP_F1_2"/>
    <property type="match status" value="1"/>
</dbReference>
<keyword evidence="2" id="KW-1003">Cell membrane</keyword>
<protein>
    <recommendedName>
        <fullName evidence="11">G-protein coupled receptors family 1 profile domain-containing protein</fullName>
    </recommendedName>
</protein>
<dbReference type="Ensembl" id="ENSSORT00005035889.1">
    <property type="protein sequence ID" value="ENSSORP00005034960.1"/>
    <property type="gene ID" value="ENSSORG00005016476.1"/>
</dbReference>
<feature type="transmembrane region" description="Helical" evidence="10">
    <location>
        <begin position="63"/>
        <end position="81"/>
    </location>
</feature>
<reference evidence="12" key="2">
    <citation type="submission" date="2025-08" db="UniProtKB">
        <authorList>
            <consortium name="Ensembl"/>
        </authorList>
    </citation>
    <scope>IDENTIFICATION</scope>
</reference>
<keyword evidence="3 9" id="KW-0812">Transmembrane</keyword>
<sequence length="248" mass="27895">MPVEILLFRGCWFLGDFVCAVYCFFSFLVVSVSVGNMVLISIDRYVAICDPMLYPTKVTMKRVQFSIYLCWIFSTVHASWIPRDFLKYPEKYSSCYGECLVVVNSPEAAVDLVVTFLGPFLIITVLYMRVFVVAVTQARAMRSHVASVPQQRSGTVIAKKSELKAARTLGVVVLAFLLCSCPYYCFTVAADYNLPGSSTGAAELWLLYFNSCLNPVIYALCYPWFRRSIKHILTLQILQPGSCEANIL</sequence>
<evidence type="ECO:0000256" key="1">
    <source>
        <dbReference type="ARBA" id="ARBA00004651"/>
    </source>
</evidence>
<evidence type="ECO:0000256" key="9">
    <source>
        <dbReference type="RuleBase" id="RU000688"/>
    </source>
</evidence>
<dbReference type="AlphaFoldDB" id="A0A673AZ95"/>
<dbReference type="InterPro" id="IPR000276">
    <property type="entry name" value="GPCR_Rhodpsn"/>
</dbReference>
<evidence type="ECO:0000256" key="4">
    <source>
        <dbReference type="ARBA" id="ARBA00022989"/>
    </source>
</evidence>
<keyword evidence="4 10" id="KW-1133">Transmembrane helix</keyword>
<comment type="subcellular location">
    <subcellularLocation>
        <location evidence="1">Cell membrane</location>
        <topology evidence="1">Multi-pass membrane protein</topology>
    </subcellularLocation>
</comment>
<feature type="transmembrane region" description="Helical" evidence="10">
    <location>
        <begin position="169"/>
        <end position="190"/>
    </location>
</feature>
<dbReference type="GO" id="GO:0001594">
    <property type="term" value="F:trace-amine receptor activity"/>
    <property type="evidence" value="ECO:0007669"/>
    <property type="project" value="TreeGrafter"/>
</dbReference>
<dbReference type="SUPFAM" id="SSF81321">
    <property type="entry name" value="Family A G protein-coupled receptor-like"/>
    <property type="match status" value="1"/>
</dbReference>
<name>A0A673AZ95_9TELE</name>
<evidence type="ECO:0000313" key="12">
    <source>
        <dbReference type="Ensembl" id="ENSSORP00005034960.1"/>
    </source>
</evidence>